<gene>
    <name evidence="5" type="primary">eutC</name>
    <name evidence="7" type="ORF">ADA01nite_12620</name>
</gene>
<keyword evidence="1 5" id="KW-0846">Cobalamin</keyword>
<proteinExistence type="inferred from homology"/>
<dbReference type="EC" id="4.3.1.7" evidence="5"/>
<dbReference type="InterPro" id="IPR042251">
    <property type="entry name" value="EutC_C"/>
</dbReference>
<dbReference type="EMBL" id="BJXX01000056">
    <property type="protein sequence ID" value="GEN33802.1"/>
    <property type="molecule type" value="Genomic_DNA"/>
</dbReference>
<evidence type="ECO:0000256" key="5">
    <source>
        <dbReference type="HAMAP-Rule" id="MF_00601"/>
    </source>
</evidence>
<dbReference type="NCBIfam" id="NF003971">
    <property type="entry name" value="PRK05465.1"/>
    <property type="match status" value="1"/>
</dbReference>
<dbReference type="InterPro" id="IPR009246">
    <property type="entry name" value="EutC"/>
</dbReference>
<comment type="cofactor">
    <cofactor evidence="5">
        <name>adenosylcob(III)alamin</name>
        <dbReference type="ChEBI" id="CHEBI:18408"/>
    </cofactor>
    <text evidence="5">Binds between the large and small subunits.</text>
</comment>
<keyword evidence="2 5" id="KW-0456">Lyase</keyword>
<dbReference type="PIRSF" id="PIRSF018982">
    <property type="entry name" value="EutC"/>
    <property type="match status" value="1"/>
</dbReference>
<comment type="function">
    <text evidence="5">Catalyzes the deamination of various vicinal amino-alcohols to oxo compounds. Allows this organism to utilize ethanolamine as the sole source of nitrogen and carbon in the presence of external vitamin B12.</text>
</comment>
<dbReference type="HAMAP" id="MF_00601">
    <property type="entry name" value="EutC"/>
    <property type="match status" value="1"/>
</dbReference>
<dbReference type="InterPro" id="IPR042255">
    <property type="entry name" value="EutC_N"/>
</dbReference>
<accession>A0A511V986</accession>
<dbReference type="OrthoDB" id="114248at2"/>
<reference evidence="7 8" key="1">
    <citation type="submission" date="2019-07" db="EMBL/GenBank/DDBJ databases">
        <title>Whole genome shotgun sequence of Aneurinibacillus danicus NBRC 102444.</title>
        <authorList>
            <person name="Hosoyama A."/>
            <person name="Uohara A."/>
            <person name="Ohji S."/>
            <person name="Ichikawa N."/>
        </authorList>
    </citation>
    <scope>NUCLEOTIDE SEQUENCE [LARGE SCALE GENOMIC DNA]</scope>
    <source>
        <strain evidence="7 8">NBRC 102444</strain>
    </source>
</reference>
<comment type="subunit">
    <text evidence="5">The basic unit is a heterodimer which dimerizes to form tetramers. The heterotetramers trimerize; 6 large subunits form a core ring with 6 small subunits projecting outwards.</text>
</comment>
<dbReference type="PANTHER" id="PTHR39330">
    <property type="entry name" value="ETHANOLAMINE AMMONIA-LYASE LIGHT CHAIN"/>
    <property type="match status" value="1"/>
</dbReference>
<evidence type="ECO:0000256" key="4">
    <source>
        <dbReference type="ARBA" id="ARBA00024446"/>
    </source>
</evidence>
<comment type="subcellular location">
    <subcellularLocation>
        <location evidence="5">Bacterial microcompartment</location>
    </subcellularLocation>
</comment>
<keyword evidence="3 5" id="KW-0170">Cobalt</keyword>
<evidence type="ECO:0000313" key="8">
    <source>
        <dbReference type="Proteomes" id="UP000321157"/>
    </source>
</evidence>
<feature type="binding site" evidence="5">
    <location>
        <position position="202"/>
    </location>
    <ligand>
        <name>adenosylcob(III)alamin</name>
        <dbReference type="ChEBI" id="CHEBI:18408"/>
    </ligand>
</feature>
<dbReference type="Gene3D" id="1.10.30.40">
    <property type="entry name" value="Ethanolamine ammonia-lyase light chain (EutC), N-terminal domain"/>
    <property type="match status" value="1"/>
</dbReference>
<evidence type="ECO:0000256" key="1">
    <source>
        <dbReference type="ARBA" id="ARBA00022628"/>
    </source>
</evidence>
<feature type="region of interest" description="Disordered" evidence="6">
    <location>
        <begin position="22"/>
        <end position="41"/>
    </location>
</feature>
<feature type="binding site" evidence="5">
    <location>
        <position position="223"/>
    </location>
    <ligand>
        <name>adenosylcob(III)alamin</name>
        <dbReference type="ChEBI" id="CHEBI:18408"/>
    </ligand>
</feature>
<evidence type="ECO:0000313" key="7">
    <source>
        <dbReference type="EMBL" id="GEN33802.1"/>
    </source>
</evidence>
<dbReference type="RefSeq" id="WP_146809122.1">
    <property type="nucleotide sequence ID" value="NZ_BJXX01000056.1"/>
</dbReference>
<dbReference type="GO" id="GO:0009350">
    <property type="term" value="C:ethanolamine ammonia-lyase complex"/>
    <property type="evidence" value="ECO:0007669"/>
    <property type="project" value="UniProtKB-UniRule"/>
</dbReference>
<keyword evidence="4 5" id="KW-1283">Bacterial microcompartment</keyword>
<dbReference type="GO" id="GO:0031471">
    <property type="term" value="C:ethanolamine degradation polyhedral organelle"/>
    <property type="evidence" value="ECO:0007669"/>
    <property type="project" value="UniProtKB-UniRule"/>
</dbReference>
<evidence type="ECO:0000256" key="3">
    <source>
        <dbReference type="ARBA" id="ARBA00023285"/>
    </source>
</evidence>
<comment type="catalytic activity">
    <reaction evidence="5">
        <text>ethanolamine = acetaldehyde + NH4(+)</text>
        <dbReference type="Rhea" id="RHEA:15313"/>
        <dbReference type="ChEBI" id="CHEBI:15343"/>
        <dbReference type="ChEBI" id="CHEBI:28938"/>
        <dbReference type="ChEBI" id="CHEBI:57603"/>
        <dbReference type="EC" id="4.3.1.7"/>
    </reaction>
</comment>
<dbReference type="UniPathway" id="UPA00560"/>
<dbReference type="AlphaFoldDB" id="A0A511V986"/>
<organism evidence="7 8">
    <name type="scientific">Aneurinibacillus danicus</name>
    <dbReference type="NCBI Taxonomy" id="267746"/>
    <lineage>
        <taxon>Bacteria</taxon>
        <taxon>Bacillati</taxon>
        <taxon>Bacillota</taxon>
        <taxon>Bacilli</taxon>
        <taxon>Bacillales</taxon>
        <taxon>Paenibacillaceae</taxon>
        <taxon>Aneurinibacillus group</taxon>
        <taxon>Aneurinibacillus</taxon>
    </lineage>
</organism>
<dbReference type="GO" id="GO:0006520">
    <property type="term" value="P:amino acid metabolic process"/>
    <property type="evidence" value="ECO:0007669"/>
    <property type="project" value="InterPro"/>
</dbReference>
<evidence type="ECO:0000256" key="2">
    <source>
        <dbReference type="ARBA" id="ARBA00023239"/>
    </source>
</evidence>
<evidence type="ECO:0000256" key="6">
    <source>
        <dbReference type="SAM" id="MobiDB-lite"/>
    </source>
</evidence>
<protein>
    <recommendedName>
        <fullName evidence="5">Ethanolamine ammonia-lyase small subunit</fullName>
        <shortName evidence="5">EAL small subunit</shortName>
        <ecNumber evidence="5">4.3.1.7</ecNumber>
    </recommendedName>
</protein>
<dbReference type="Gene3D" id="3.40.50.11240">
    <property type="entry name" value="Ethanolamine ammonia-lyase light chain (EutC)"/>
    <property type="match status" value="1"/>
</dbReference>
<keyword evidence="8" id="KW-1185">Reference proteome</keyword>
<dbReference type="PANTHER" id="PTHR39330:SF1">
    <property type="entry name" value="ETHANOLAMINE AMMONIA-LYASE SMALL SUBUNIT"/>
    <property type="match status" value="1"/>
</dbReference>
<comment type="pathway">
    <text evidence="5">Amine and polyamine degradation; ethanolamine degradation.</text>
</comment>
<dbReference type="GO" id="GO:0046336">
    <property type="term" value="P:ethanolamine catabolic process"/>
    <property type="evidence" value="ECO:0007669"/>
    <property type="project" value="UniProtKB-UniRule"/>
</dbReference>
<dbReference type="Pfam" id="PF05985">
    <property type="entry name" value="EutC"/>
    <property type="match status" value="1"/>
</dbReference>
<sequence length="296" mass="33098">MNQEKIERVVEQVLREITRKLEASRSEASQTEKASIPEAGETIRFSEEKEIGVVHPHNRQVIERAQQVTPARIGIGRAGTRMRTRSYLQFRIDHAAAQDAVMKDVSNSFLESLNLPILTTQAEDMETYLMNLDKGRTLSEESVRWLKEHGDKKKNVQILVCDGLSSSAVEANVRDLLPSLMQGLKLKNLSVGRPLFVKRARVWVQDEVAAIVDCDVVISLIGERPGLATSESLSAYMVYRPGKHTVEADRTVISNIHKGGFPPVEAGAYLADLIQDIIQYKSSGVGYMRKKNSRNN</sequence>
<name>A0A511V986_9BACL</name>
<comment type="caution">
    <text evidence="7">The sequence shown here is derived from an EMBL/GenBank/DDBJ whole genome shotgun (WGS) entry which is preliminary data.</text>
</comment>
<dbReference type="GO" id="GO:0031419">
    <property type="term" value="F:cobalamin binding"/>
    <property type="evidence" value="ECO:0007669"/>
    <property type="project" value="UniProtKB-UniRule"/>
</dbReference>
<comment type="similarity">
    <text evidence="5">Belongs to the EutC family.</text>
</comment>
<dbReference type="Proteomes" id="UP000321157">
    <property type="component" value="Unassembled WGS sequence"/>
</dbReference>
<dbReference type="GO" id="GO:0008851">
    <property type="term" value="F:ethanolamine ammonia-lyase activity"/>
    <property type="evidence" value="ECO:0007669"/>
    <property type="project" value="UniProtKB-UniRule"/>
</dbReference>